<protein>
    <submittedName>
        <fullName evidence="1">Uncharacterized protein</fullName>
    </submittedName>
</protein>
<comment type="caution">
    <text evidence="1">The sequence shown here is derived from an EMBL/GenBank/DDBJ whole genome shotgun (WGS) entry which is preliminary data.</text>
</comment>
<gene>
    <name evidence="1" type="ORF">C4561_00350</name>
</gene>
<organism evidence="1 2">
    <name type="scientific">candidate division WWE3 bacterium</name>
    <dbReference type="NCBI Taxonomy" id="2053526"/>
    <lineage>
        <taxon>Bacteria</taxon>
        <taxon>Katanobacteria</taxon>
    </lineage>
</organism>
<accession>A0A3A4ZGC2</accession>
<evidence type="ECO:0000313" key="2">
    <source>
        <dbReference type="Proteomes" id="UP000265540"/>
    </source>
</evidence>
<dbReference type="Proteomes" id="UP000265540">
    <property type="component" value="Unassembled WGS sequence"/>
</dbReference>
<sequence>MKRRVFSLPFTVFTIALLYHQSEVKPNTMKSEVLDMKLRELLAVIDSSITLEIADVKEKYDSKSALPQERMNYIVKSIKADNNSPLIILGEPKKVATLEELGYSFETGM</sequence>
<proteinExistence type="predicted"/>
<dbReference type="EMBL" id="QZJF01000003">
    <property type="protein sequence ID" value="RJR28194.1"/>
    <property type="molecule type" value="Genomic_DNA"/>
</dbReference>
<name>A0A3A4ZGC2_UNCKA</name>
<reference evidence="1 2" key="1">
    <citation type="journal article" date="2017" name="ISME J.">
        <title>Energy and carbon metabolisms in a deep terrestrial subsurface fluid microbial community.</title>
        <authorList>
            <person name="Momper L."/>
            <person name="Jungbluth S.P."/>
            <person name="Lee M.D."/>
            <person name="Amend J.P."/>
        </authorList>
    </citation>
    <scope>NUCLEOTIDE SEQUENCE [LARGE SCALE GENOMIC DNA]</scope>
    <source>
        <strain evidence="1">SURF_46</strain>
    </source>
</reference>
<evidence type="ECO:0000313" key="1">
    <source>
        <dbReference type="EMBL" id="RJR28194.1"/>
    </source>
</evidence>
<dbReference type="AlphaFoldDB" id="A0A3A4ZGC2"/>